<evidence type="ECO:0000313" key="2">
    <source>
        <dbReference type="Proteomes" id="UP000325081"/>
    </source>
</evidence>
<organism evidence="1 2">
    <name type="scientific">Striga asiatica</name>
    <name type="common">Asiatic witchweed</name>
    <name type="synonym">Buchnera asiatica</name>
    <dbReference type="NCBI Taxonomy" id="4170"/>
    <lineage>
        <taxon>Eukaryota</taxon>
        <taxon>Viridiplantae</taxon>
        <taxon>Streptophyta</taxon>
        <taxon>Embryophyta</taxon>
        <taxon>Tracheophyta</taxon>
        <taxon>Spermatophyta</taxon>
        <taxon>Magnoliopsida</taxon>
        <taxon>eudicotyledons</taxon>
        <taxon>Gunneridae</taxon>
        <taxon>Pentapetalae</taxon>
        <taxon>asterids</taxon>
        <taxon>lamiids</taxon>
        <taxon>Lamiales</taxon>
        <taxon>Orobanchaceae</taxon>
        <taxon>Buchnereae</taxon>
        <taxon>Striga</taxon>
    </lineage>
</organism>
<dbReference type="Proteomes" id="UP000325081">
    <property type="component" value="Unassembled WGS sequence"/>
</dbReference>
<keyword evidence="2" id="KW-1185">Reference proteome</keyword>
<reference evidence="2" key="1">
    <citation type="journal article" date="2019" name="Curr. Biol.">
        <title>Genome Sequence of Striga asiatica Provides Insight into the Evolution of Plant Parasitism.</title>
        <authorList>
            <person name="Yoshida S."/>
            <person name="Kim S."/>
            <person name="Wafula E.K."/>
            <person name="Tanskanen J."/>
            <person name="Kim Y.M."/>
            <person name="Honaas L."/>
            <person name="Yang Z."/>
            <person name="Spallek T."/>
            <person name="Conn C.E."/>
            <person name="Ichihashi Y."/>
            <person name="Cheong K."/>
            <person name="Cui S."/>
            <person name="Der J.P."/>
            <person name="Gundlach H."/>
            <person name="Jiao Y."/>
            <person name="Hori C."/>
            <person name="Ishida J.K."/>
            <person name="Kasahara H."/>
            <person name="Kiba T."/>
            <person name="Kim M.S."/>
            <person name="Koo N."/>
            <person name="Laohavisit A."/>
            <person name="Lee Y.H."/>
            <person name="Lumba S."/>
            <person name="McCourt P."/>
            <person name="Mortimer J.C."/>
            <person name="Mutuku J.M."/>
            <person name="Nomura T."/>
            <person name="Sasaki-Sekimoto Y."/>
            <person name="Seto Y."/>
            <person name="Wang Y."/>
            <person name="Wakatake T."/>
            <person name="Sakakibara H."/>
            <person name="Demura T."/>
            <person name="Yamaguchi S."/>
            <person name="Yoneyama K."/>
            <person name="Manabe R.I."/>
            <person name="Nelson D.C."/>
            <person name="Schulman A.H."/>
            <person name="Timko M.P."/>
            <person name="dePamphilis C.W."/>
            <person name="Choi D."/>
            <person name="Shirasu K."/>
        </authorList>
    </citation>
    <scope>NUCLEOTIDE SEQUENCE [LARGE SCALE GENOMIC DNA]</scope>
    <source>
        <strain evidence="2">cv. UVA1</strain>
    </source>
</reference>
<proteinExistence type="predicted"/>
<comment type="caution">
    <text evidence="1">The sequence shown here is derived from an EMBL/GenBank/DDBJ whole genome shotgun (WGS) entry which is preliminary data.</text>
</comment>
<name>A0A5A7QQH2_STRAF</name>
<dbReference type="EMBL" id="BKCP01007771">
    <property type="protein sequence ID" value="GER47236.1"/>
    <property type="molecule type" value="Genomic_DNA"/>
</dbReference>
<sequence>MKFSFSISLLKSKILRSPTSQQSQRRSSTAASLQTRQILAAFPEAFNQNLPSDLSRIWSPLCTAAPHCRCCPSFDAESPDKTLTSKSTIWLLLTTPRRNFQLVSPH</sequence>
<accession>A0A5A7QQH2</accession>
<protein>
    <submittedName>
        <fullName evidence="1">Beta-fructofuranosidase 5</fullName>
    </submittedName>
</protein>
<gene>
    <name evidence="1" type="ORF">STAS_24320</name>
</gene>
<dbReference type="AlphaFoldDB" id="A0A5A7QQH2"/>
<evidence type="ECO:0000313" key="1">
    <source>
        <dbReference type="EMBL" id="GER47236.1"/>
    </source>
</evidence>